<reference evidence="1" key="1">
    <citation type="journal article" date="2020" name="Stud. Mycol.">
        <title>101 Dothideomycetes genomes: a test case for predicting lifestyles and emergence of pathogens.</title>
        <authorList>
            <person name="Haridas S."/>
            <person name="Albert R."/>
            <person name="Binder M."/>
            <person name="Bloem J."/>
            <person name="Labutti K."/>
            <person name="Salamov A."/>
            <person name="Andreopoulos B."/>
            <person name="Baker S."/>
            <person name="Barry K."/>
            <person name="Bills G."/>
            <person name="Bluhm B."/>
            <person name="Cannon C."/>
            <person name="Castanera R."/>
            <person name="Culley D."/>
            <person name="Daum C."/>
            <person name="Ezra D."/>
            <person name="Gonzalez J."/>
            <person name="Henrissat B."/>
            <person name="Kuo A."/>
            <person name="Liang C."/>
            <person name="Lipzen A."/>
            <person name="Lutzoni F."/>
            <person name="Magnuson J."/>
            <person name="Mondo S."/>
            <person name="Nolan M."/>
            <person name="Ohm R."/>
            <person name="Pangilinan J."/>
            <person name="Park H.-J."/>
            <person name="Ramirez L."/>
            <person name="Alfaro M."/>
            <person name="Sun H."/>
            <person name="Tritt A."/>
            <person name="Yoshinaga Y."/>
            <person name="Zwiers L.-H."/>
            <person name="Turgeon B."/>
            <person name="Goodwin S."/>
            <person name="Spatafora J."/>
            <person name="Crous P."/>
            <person name="Grigoriev I."/>
        </authorList>
    </citation>
    <scope>NUCLEOTIDE SEQUENCE</scope>
    <source>
        <strain evidence="1">ATCC 200398</strain>
    </source>
</reference>
<dbReference type="EMBL" id="MU003500">
    <property type="protein sequence ID" value="KAF2473367.1"/>
    <property type="molecule type" value="Genomic_DNA"/>
</dbReference>
<feature type="non-terminal residue" evidence="1">
    <location>
        <position position="230"/>
    </location>
</feature>
<organism evidence="1 2">
    <name type="scientific">Lindgomyces ingoldianus</name>
    <dbReference type="NCBI Taxonomy" id="673940"/>
    <lineage>
        <taxon>Eukaryota</taxon>
        <taxon>Fungi</taxon>
        <taxon>Dikarya</taxon>
        <taxon>Ascomycota</taxon>
        <taxon>Pezizomycotina</taxon>
        <taxon>Dothideomycetes</taxon>
        <taxon>Pleosporomycetidae</taxon>
        <taxon>Pleosporales</taxon>
        <taxon>Lindgomycetaceae</taxon>
        <taxon>Lindgomyces</taxon>
    </lineage>
</organism>
<proteinExistence type="predicted"/>
<evidence type="ECO:0000313" key="2">
    <source>
        <dbReference type="Proteomes" id="UP000799755"/>
    </source>
</evidence>
<evidence type="ECO:0000313" key="1">
    <source>
        <dbReference type="EMBL" id="KAF2473367.1"/>
    </source>
</evidence>
<accession>A0ACB6R4B7</accession>
<sequence length="230" mass="25494">MPPKNLNRVAKRAAATSKTRSIRSSSSNSKTTAPAQAVLEAGAAKMAPKTTTTATSSNDAAPPPGPVYFWRPHDHNGYLGQWYSSEFTHEGCTYATAEMWMMVGKARLFGDEEVASMMLATTDPKTHKKLGREVRGFDEKVWNLNRLRIVEEGNYLKFTISAEADALRKMLLETGDRELVEASPMDRIWGVGLGEKNAGKNRHRWGLNLLGKALMNVRGRLREEEGVKEG</sequence>
<protein>
    <submittedName>
        <fullName evidence="1">DUF1768-domain-containing protein</fullName>
    </submittedName>
</protein>
<gene>
    <name evidence="1" type="ORF">BDR25DRAFT_257775</name>
</gene>
<name>A0ACB6R4B7_9PLEO</name>
<comment type="caution">
    <text evidence="1">The sequence shown here is derived from an EMBL/GenBank/DDBJ whole genome shotgun (WGS) entry which is preliminary data.</text>
</comment>
<keyword evidence="2" id="KW-1185">Reference proteome</keyword>
<dbReference type="Proteomes" id="UP000799755">
    <property type="component" value="Unassembled WGS sequence"/>
</dbReference>